<gene>
    <name evidence="2" type="ORF">LTR84_012932</name>
</gene>
<evidence type="ECO:0000256" key="1">
    <source>
        <dbReference type="SAM" id="MobiDB-lite"/>
    </source>
</evidence>
<organism evidence="2 3">
    <name type="scientific">Exophiala bonariae</name>
    <dbReference type="NCBI Taxonomy" id="1690606"/>
    <lineage>
        <taxon>Eukaryota</taxon>
        <taxon>Fungi</taxon>
        <taxon>Dikarya</taxon>
        <taxon>Ascomycota</taxon>
        <taxon>Pezizomycotina</taxon>
        <taxon>Eurotiomycetes</taxon>
        <taxon>Chaetothyriomycetidae</taxon>
        <taxon>Chaetothyriales</taxon>
        <taxon>Herpotrichiellaceae</taxon>
        <taxon>Exophiala</taxon>
    </lineage>
</organism>
<dbReference type="RefSeq" id="XP_064707614.1">
    <property type="nucleotide sequence ID" value="XM_064856438.1"/>
</dbReference>
<protein>
    <recommendedName>
        <fullName evidence="4">Fungal N-terminal domain-containing protein</fullName>
    </recommendedName>
</protein>
<comment type="caution">
    <text evidence="2">The sequence shown here is derived from an EMBL/GenBank/DDBJ whole genome shotgun (WGS) entry which is preliminary data.</text>
</comment>
<evidence type="ECO:0000313" key="3">
    <source>
        <dbReference type="Proteomes" id="UP001358417"/>
    </source>
</evidence>
<feature type="compositionally biased region" description="Polar residues" evidence="1">
    <location>
        <begin position="611"/>
        <end position="640"/>
    </location>
</feature>
<name>A0AAV9NFM1_9EURO</name>
<proteinExistence type="predicted"/>
<feature type="compositionally biased region" description="Basic and acidic residues" evidence="1">
    <location>
        <begin position="288"/>
        <end position="297"/>
    </location>
</feature>
<dbReference type="GeneID" id="89981069"/>
<accession>A0AAV9NFM1</accession>
<evidence type="ECO:0008006" key="4">
    <source>
        <dbReference type="Google" id="ProtNLM"/>
    </source>
</evidence>
<feature type="region of interest" description="Disordered" evidence="1">
    <location>
        <begin position="559"/>
        <end position="659"/>
    </location>
</feature>
<sequence length="686" mass="75714">MADIDIIASIIGVAGAGFRLSLILNAVSCEVASAGFEVHSISKSVTLFAMMLKQAGNVLQSPNSVHSHDALTTAKSIADESTRVFDEINDMLDRVRTKTTNSAFSPTIEQRFKWCFKKHRVTYLLNQLESLKLSLSLLLQILQLGKVMASTSRNDPPEEVAVKTEAIRQERAEAQNGVIVRYWQMSKMDSFYEASSREEEEDKQAAINDVGQDDNMSLITTTSSQLTIEAPPPEYTPSTALVQLPVYSLGELDQNLHQIKQSPRDMIQVSDQAIDPLLERWTNWREVRERRHTRDPSSRYVPSVQNLNEEDEDRPYHERYHEREDSPRGYYLEGSTTDWRIPHSASARHEKVRKRQEYTKYQPSVSAASSDVEDSPGSTGSKKRSSKRHIIESGSDSDSSDSGREIVQPKPTRRRSSGSPTTDRKILSPNGPPLSHTYTAPSQISPWMNNPGNNTVRAPSVISSSQSAASRLSSPAYHPPGHRPWATPDQNLMHHSISSPLPPVHTANAPNPYAPVPHGQLQQANTLVHTANAPNPYAPVPHGQLQQANTLVYPRHYPQQQAQPQSQGLMTPYNPPPTGSPQTRYAPLAPPNRMGMPPRPVSQDGKPRSPSRLSQQYNGHGIGDSSTSGRGNSRNASGNTDDQHGHSRHHPKEKSAKHNLREGATKGLLGAGAIAGFLEALEGLNI</sequence>
<keyword evidence="3" id="KW-1185">Reference proteome</keyword>
<feature type="region of interest" description="Disordered" evidence="1">
    <location>
        <begin position="288"/>
        <end position="489"/>
    </location>
</feature>
<dbReference type="EMBL" id="JAVRRD010000009">
    <property type="protein sequence ID" value="KAK5055183.1"/>
    <property type="molecule type" value="Genomic_DNA"/>
</dbReference>
<dbReference type="AlphaFoldDB" id="A0AAV9NFM1"/>
<dbReference type="Proteomes" id="UP001358417">
    <property type="component" value="Unassembled WGS sequence"/>
</dbReference>
<feature type="compositionally biased region" description="Low complexity" evidence="1">
    <location>
        <begin position="456"/>
        <end position="476"/>
    </location>
</feature>
<reference evidence="2 3" key="1">
    <citation type="submission" date="2023-08" db="EMBL/GenBank/DDBJ databases">
        <title>Black Yeasts Isolated from many extreme environments.</title>
        <authorList>
            <person name="Coleine C."/>
            <person name="Stajich J.E."/>
            <person name="Selbmann L."/>
        </authorList>
    </citation>
    <scope>NUCLEOTIDE SEQUENCE [LARGE SCALE GENOMIC DNA]</scope>
    <source>
        <strain evidence="2 3">CCFEE 5792</strain>
    </source>
</reference>
<feature type="compositionally biased region" description="Polar residues" evidence="1">
    <location>
        <begin position="436"/>
        <end position="455"/>
    </location>
</feature>
<evidence type="ECO:0000313" key="2">
    <source>
        <dbReference type="EMBL" id="KAK5055183.1"/>
    </source>
</evidence>
<feature type="compositionally biased region" description="Basic and acidic residues" evidence="1">
    <location>
        <begin position="314"/>
        <end position="327"/>
    </location>
</feature>